<dbReference type="OrthoDB" id="9771846at2"/>
<dbReference type="KEGG" id="swi:Swit_0848"/>
<evidence type="ECO:0000313" key="4">
    <source>
        <dbReference type="Proteomes" id="UP000001989"/>
    </source>
</evidence>
<dbReference type="EMBL" id="CP000699">
    <property type="protein sequence ID" value="ABQ67215.1"/>
    <property type="molecule type" value="Genomic_DNA"/>
</dbReference>
<dbReference type="PANTHER" id="PTHR34136:SF1">
    <property type="entry name" value="UDP-N-ACETYL-D-MANNOSAMINURONIC ACID TRANSFERASE"/>
    <property type="match status" value="1"/>
</dbReference>
<evidence type="ECO:0000313" key="3">
    <source>
        <dbReference type="EMBL" id="ABQ67215.1"/>
    </source>
</evidence>
<keyword evidence="2 3" id="KW-0808">Transferase</keyword>
<keyword evidence="1" id="KW-0328">Glycosyltransferase</keyword>
<evidence type="ECO:0000256" key="1">
    <source>
        <dbReference type="ARBA" id="ARBA00022676"/>
    </source>
</evidence>
<dbReference type="Pfam" id="PF03808">
    <property type="entry name" value="Glyco_tran_WecG"/>
    <property type="match status" value="1"/>
</dbReference>
<dbReference type="InterPro" id="IPR004629">
    <property type="entry name" value="WecG_TagA_CpsF"/>
</dbReference>
<name>A0A9J9H916_RHIWR</name>
<keyword evidence="4" id="KW-1185">Reference proteome</keyword>
<gene>
    <name evidence="3" type="ordered locus">Swit_0848</name>
</gene>
<dbReference type="NCBIfam" id="TIGR00696">
    <property type="entry name" value="wecG_tagA_cpsF"/>
    <property type="match status" value="1"/>
</dbReference>
<dbReference type="CDD" id="cd06533">
    <property type="entry name" value="Glyco_transf_WecG_TagA"/>
    <property type="match status" value="1"/>
</dbReference>
<proteinExistence type="predicted"/>
<reference evidence="3 4" key="1">
    <citation type="journal article" date="2010" name="J. Bacteriol.">
        <title>Genome sequence of the dioxin-mineralizing bacterium Sphingomonas wittichii RW1.</title>
        <authorList>
            <person name="Miller T.R."/>
            <person name="Delcher A.L."/>
            <person name="Salzberg S.L."/>
            <person name="Saunders E."/>
            <person name="Detter J.C."/>
            <person name="Halden R.U."/>
        </authorList>
    </citation>
    <scope>NUCLEOTIDE SEQUENCE [LARGE SCALE GENOMIC DNA]</scope>
    <source>
        <strain evidence="4">DSM 6014 / CCUG 31198 / JCM 15750 / NBRC 105917 / EY 4224 / RW1</strain>
    </source>
</reference>
<organism evidence="3 4">
    <name type="scientific">Rhizorhabdus wittichii (strain DSM 6014 / CCUG 31198 / JCM 15750 / NBRC 105917 / EY 4224 / RW1)</name>
    <name type="common">Sphingomonas wittichii</name>
    <dbReference type="NCBI Taxonomy" id="392499"/>
    <lineage>
        <taxon>Bacteria</taxon>
        <taxon>Pseudomonadati</taxon>
        <taxon>Pseudomonadota</taxon>
        <taxon>Alphaproteobacteria</taxon>
        <taxon>Sphingomonadales</taxon>
        <taxon>Sphingomonadaceae</taxon>
        <taxon>Rhizorhabdus</taxon>
    </lineage>
</organism>
<accession>A0A9J9H916</accession>
<protein>
    <submittedName>
        <fullName evidence="3">Glycosyl transferase, WecB/TagA/CpsF family</fullName>
    </submittedName>
</protein>
<dbReference type="AlphaFoldDB" id="A0A9J9H916"/>
<dbReference type="PANTHER" id="PTHR34136">
    <property type="match status" value="1"/>
</dbReference>
<dbReference type="GO" id="GO:0016758">
    <property type="term" value="F:hexosyltransferase activity"/>
    <property type="evidence" value="ECO:0007669"/>
    <property type="project" value="TreeGrafter"/>
</dbReference>
<sequence length="251" mass="28129">MDYLGLRFDQLDEDAVVARLRARTADAPFAYLVTPNVDHVVRLSRLPDDAGEWRAYRRAGWLLCDSRILALLASFRGVRLPVVPGSDLTARLFRDLAAPGDRIALIGGREGDLAILSGLRPDLVWAQHVPPMGLRDDPAARAAAARFAIDSGARFILIAIGSPQQELIAAEMLDQPDAQGTALCIGASIDFLVGREKRAPRWMRRLALEWLHRLLSDPARLWRRYLVEGPRILWLAWRFRRPSSSDRRDGP</sequence>
<dbReference type="Proteomes" id="UP000001989">
    <property type="component" value="Chromosome"/>
</dbReference>
<evidence type="ECO:0000256" key="2">
    <source>
        <dbReference type="ARBA" id="ARBA00022679"/>
    </source>
</evidence>